<dbReference type="AlphaFoldDB" id="A0A167VFS3"/>
<feature type="non-terminal residue" evidence="1">
    <location>
        <position position="1"/>
    </location>
</feature>
<protein>
    <submittedName>
        <fullName evidence="1">Uncharacterized protein</fullName>
    </submittedName>
</protein>
<reference evidence="1" key="1">
    <citation type="journal article" date="2016" name="Mol. Biol. Evol.">
        <title>Comparative Genomics of Early-Diverging Mushroom-Forming Fungi Provides Insights into the Origins of Lignocellulose Decay Capabilities.</title>
        <authorList>
            <person name="Nagy L.G."/>
            <person name="Riley R."/>
            <person name="Tritt A."/>
            <person name="Adam C."/>
            <person name="Daum C."/>
            <person name="Floudas D."/>
            <person name="Sun H."/>
            <person name="Yadav J.S."/>
            <person name="Pangilinan J."/>
            <person name="Larsson K.H."/>
            <person name="Matsuura K."/>
            <person name="Barry K."/>
            <person name="Labutti K."/>
            <person name="Kuo R."/>
            <person name="Ohm R.A."/>
            <person name="Bhattacharya S.S."/>
            <person name="Shirouzu T."/>
            <person name="Yoshinaga Y."/>
            <person name="Martin F.M."/>
            <person name="Grigoriev I.V."/>
            <person name="Hibbett D.S."/>
        </authorList>
    </citation>
    <scope>NUCLEOTIDE SEQUENCE [LARGE SCALE GENOMIC DNA]</scope>
    <source>
        <strain evidence="1">CBS 109695</strain>
    </source>
</reference>
<evidence type="ECO:0000313" key="1">
    <source>
        <dbReference type="EMBL" id="KZP04965.1"/>
    </source>
</evidence>
<organism evidence="1">
    <name type="scientific">Athelia psychrophila</name>
    <dbReference type="NCBI Taxonomy" id="1759441"/>
    <lineage>
        <taxon>Eukaryota</taxon>
        <taxon>Fungi</taxon>
        <taxon>Dikarya</taxon>
        <taxon>Basidiomycota</taxon>
        <taxon>Agaricomycotina</taxon>
        <taxon>Agaricomycetes</taxon>
        <taxon>Agaricomycetidae</taxon>
        <taxon>Atheliales</taxon>
        <taxon>Atheliaceae</taxon>
        <taxon>Athelia</taxon>
    </lineage>
</organism>
<proteinExistence type="predicted"/>
<dbReference type="EMBL" id="KV417875">
    <property type="protein sequence ID" value="KZP04965.1"/>
    <property type="molecule type" value="Genomic_DNA"/>
</dbReference>
<name>A0A167VFS3_9AGAM</name>
<feature type="non-terminal residue" evidence="1">
    <location>
        <position position="136"/>
    </location>
</feature>
<sequence>DEETLPAWLEESVTHLQGLSEDAQWTSLLVKWIELERQLGFPKGRAQMLSNVNRPAQIGIWLHNGRPWDDMPVISPGVAEDYSTSWWLWWKSLQPSWRSDTLSRDLRATGVFNWSETLKGSQNGFFLLIASLGWWF</sequence>
<dbReference type="OrthoDB" id="3250313at2759"/>
<gene>
    <name evidence="1" type="ORF">FIBSPDRAFT_673419</name>
</gene>
<accession>A0A167VFS3</accession>